<evidence type="ECO:0000313" key="1">
    <source>
        <dbReference type="EMBL" id="OCQ21242.1"/>
    </source>
</evidence>
<dbReference type="EMBL" id="MAUJ01000003">
    <property type="protein sequence ID" value="OCQ21242.1"/>
    <property type="molecule type" value="Genomic_DNA"/>
</dbReference>
<dbReference type="Proteomes" id="UP000093366">
    <property type="component" value="Unassembled WGS sequence"/>
</dbReference>
<dbReference type="OrthoDB" id="270335at2"/>
<dbReference type="Gene3D" id="3.90.190.10">
    <property type="entry name" value="Protein tyrosine phosphatase superfamily"/>
    <property type="match status" value="1"/>
</dbReference>
<sequence length="155" mass="17248">MKSNLQNLMGSDLPVGFFQVIHDKLIVGAQPSERDLFMLKSYGISLVVNCIPEYEQTCDEQALVSRLGMEYMCVGFDRASGITIANAEALMATLQSCANQSTFVHCQTGNRIGILVAIYHYFLLGKPEKEAISEGRLWGMRDTAAFMNIVEESRQ</sequence>
<dbReference type="SUPFAM" id="SSF52799">
    <property type="entry name" value="(Phosphotyrosine protein) phosphatases II"/>
    <property type="match status" value="1"/>
</dbReference>
<dbReference type="AlphaFoldDB" id="A0A1C0TQK7"/>
<evidence type="ECO:0000313" key="2">
    <source>
        <dbReference type="Proteomes" id="UP000093366"/>
    </source>
</evidence>
<name>A0A1C0TQK7_9GAMM</name>
<proteinExistence type="predicted"/>
<protein>
    <recommendedName>
        <fullName evidence="3">Tyrosine specific protein phosphatases domain-containing protein</fullName>
    </recommendedName>
</protein>
<dbReference type="InterPro" id="IPR029021">
    <property type="entry name" value="Prot-tyrosine_phosphatase-like"/>
</dbReference>
<evidence type="ECO:0008006" key="3">
    <source>
        <dbReference type="Google" id="ProtNLM"/>
    </source>
</evidence>
<gene>
    <name evidence="1" type="ORF">A7985_11485</name>
</gene>
<accession>A0A1C0TQK7</accession>
<organism evidence="1 2">
    <name type="scientific">Pseudoalteromonas luteoviolacea</name>
    <dbReference type="NCBI Taxonomy" id="43657"/>
    <lineage>
        <taxon>Bacteria</taxon>
        <taxon>Pseudomonadati</taxon>
        <taxon>Pseudomonadota</taxon>
        <taxon>Gammaproteobacteria</taxon>
        <taxon>Alteromonadales</taxon>
        <taxon>Pseudoalteromonadaceae</taxon>
        <taxon>Pseudoalteromonas</taxon>
    </lineage>
</organism>
<comment type="caution">
    <text evidence="1">The sequence shown here is derived from an EMBL/GenBank/DDBJ whole genome shotgun (WGS) entry which is preliminary data.</text>
</comment>
<reference evidence="2" key="1">
    <citation type="submission" date="2016-07" db="EMBL/GenBank/DDBJ databases">
        <authorList>
            <person name="Florea S."/>
            <person name="Webb J.S."/>
            <person name="Jaromczyk J."/>
            <person name="Schardl C.L."/>
        </authorList>
    </citation>
    <scope>NUCLEOTIDE SEQUENCE [LARGE SCALE GENOMIC DNA]</scope>
    <source>
        <strain evidence="2">IPB1</strain>
    </source>
</reference>
<dbReference type="RefSeq" id="WP_065790610.1">
    <property type="nucleotide sequence ID" value="NZ_MAUJ01000003.1"/>
</dbReference>